<keyword evidence="2" id="KW-0732">Signal</keyword>
<dbReference type="RefSeq" id="WP_266777616.1">
    <property type="nucleotide sequence ID" value="NZ_CP163431.1"/>
</dbReference>
<proteinExistence type="predicted"/>
<keyword evidence="1" id="KW-0472">Membrane</keyword>
<feature type="transmembrane region" description="Helical" evidence="1">
    <location>
        <begin position="141"/>
        <end position="160"/>
    </location>
</feature>
<gene>
    <name evidence="3" type="ORF">AB5J58_42290</name>
</gene>
<sequence length="168" mass="16213">MRTTRALAAAGAAVAVLGLAAPVAVADGMGASPSNIVALPSVIARGGQLTVTVDGCFSGGNAIATSPGFERPANLSLLGGSGTTSSGTARISRSATPGSYSITVRCSNGSSLTRDDAYTVIGGVRGGLGGSSSAGATPTDMAIGGGLVAAAVIGGGVFWMRRRTERGI</sequence>
<name>A0AB39MMU8_9ACTN</name>
<evidence type="ECO:0000313" key="3">
    <source>
        <dbReference type="EMBL" id="XDQ06402.1"/>
    </source>
</evidence>
<organism evidence="3">
    <name type="scientific">Streptomyces sp. R08</name>
    <dbReference type="NCBI Taxonomy" id="3238624"/>
    <lineage>
        <taxon>Bacteria</taxon>
        <taxon>Bacillati</taxon>
        <taxon>Actinomycetota</taxon>
        <taxon>Actinomycetes</taxon>
        <taxon>Kitasatosporales</taxon>
        <taxon>Streptomycetaceae</taxon>
        <taxon>Streptomyces</taxon>
    </lineage>
</organism>
<evidence type="ECO:0000256" key="1">
    <source>
        <dbReference type="SAM" id="Phobius"/>
    </source>
</evidence>
<protein>
    <recommendedName>
        <fullName evidence="4">Integral membrane protein</fullName>
    </recommendedName>
</protein>
<feature type="chain" id="PRO_5044256930" description="Integral membrane protein" evidence="2">
    <location>
        <begin position="27"/>
        <end position="168"/>
    </location>
</feature>
<keyword evidence="1" id="KW-1133">Transmembrane helix</keyword>
<feature type="signal peptide" evidence="2">
    <location>
        <begin position="1"/>
        <end position="26"/>
    </location>
</feature>
<dbReference type="EMBL" id="CP163431">
    <property type="protein sequence ID" value="XDQ06402.1"/>
    <property type="molecule type" value="Genomic_DNA"/>
</dbReference>
<reference evidence="3" key="1">
    <citation type="submission" date="2024-07" db="EMBL/GenBank/DDBJ databases">
        <authorList>
            <person name="Yu S.T."/>
        </authorList>
    </citation>
    <scope>NUCLEOTIDE SEQUENCE</scope>
    <source>
        <strain evidence="3">R08</strain>
    </source>
</reference>
<accession>A0AB39MMU8</accession>
<evidence type="ECO:0008006" key="4">
    <source>
        <dbReference type="Google" id="ProtNLM"/>
    </source>
</evidence>
<keyword evidence="1" id="KW-0812">Transmembrane</keyword>
<dbReference type="AlphaFoldDB" id="A0AB39MMU8"/>
<evidence type="ECO:0000256" key="2">
    <source>
        <dbReference type="SAM" id="SignalP"/>
    </source>
</evidence>